<evidence type="ECO:0000256" key="5">
    <source>
        <dbReference type="ARBA" id="ARBA00022777"/>
    </source>
</evidence>
<evidence type="ECO:0000259" key="7">
    <source>
        <dbReference type="PROSITE" id="PS51481"/>
    </source>
</evidence>
<dbReference type="KEGG" id="str:Sterm_2056"/>
<evidence type="ECO:0000256" key="1">
    <source>
        <dbReference type="ARBA" id="ARBA00001113"/>
    </source>
</evidence>
<reference evidence="9" key="1">
    <citation type="submission" date="2009-09" db="EMBL/GenBank/DDBJ databases">
        <title>The complete chromosome of Sebaldella termitidis ATCC 33386.</title>
        <authorList>
            <consortium name="US DOE Joint Genome Institute (JGI-PGF)"/>
            <person name="Lucas S."/>
            <person name="Copeland A."/>
            <person name="Lapidus A."/>
            <person name="Glavina del Rio T."/>
            <person name="Dalin E."/>
            <person name="Tice H."/>
            <person name="Bruce D."/>
            <person name="Goodwin L."/>
            <person name="Pitluck S."/>
            <person name="Kyrpides N."/>
            <person name="Mavromatis K."/>
            <person name="Ivanova N."/>
            <person name="Mikhailova N."/>
            <person name="Sims D."/>
            <person name="Meincke L."/>
            <person name="Brettin T."/>
            <person name="Detter J.C."/>
            <person name="Han C."/>
            <person name="Larimer F."/>
            <person name="Land M."/>
            <person name="Hauser L."/>
            <person name="Markowitz V."/>
            <person name="Cheng J.F."/>
            <person name="Hugenholtz P."/>
            <person name="Woyke T."/>
            <person name="Wu D."/>
            <person name="Eisen J.A."/>
        </authorList>
    </citation>
    <scope>NUCLEOTIDE SEQUENCE [LARGE SCALE GENOMIC DNA]</scope>
    <source>
        <strain evidence="9">ATCC 33386 / NCTC 11300</strain>
    </source>
</reference>
<dbReference type="GO" id="GO:0047324">
    <property type="term" value="F:phosphoenolpyruvate-glycerone phosphotransferase activity"/>
    <property type="evidence" value="ECO:0007669"/>
    <property type="project" value="UniProtKB-EC"/>
</dbReference>
<dbReference type="Pfam" id="PF02733">
    <property type="entry name" value="Dak1"/>
    <property type="match status" value="1"/>
</dbReference>
<comment type="pathway">
    <text evidence="2">Polyol metabolism; glycerol degradation.</text>
</comment>
<keyword evidence="4 8" id="KW-0808">Transferase</keyword>
<evidence type="ECO:0000256" key="2">
    <source>
        <dbReference type="ARBA" id="ARBA00004745"/>
    </source>
</evidence>
<dbReference type="GO" id="GO:0004371">
    <property type="term" value="F:glycerone kinase activity"/>
    <property type="evidence" value="ECO:0007669"/>
    <property type="project" value="InterPro"/>
</dbReference>
<gene>
    <name evidence="8" type="ordered locus">Sterm_2056</name>
</gene>
<dbReference type="InterPro" id="IPR012736">
    <property type="entry name" value="DhaK_1"/>
</dbReference>
<organism evidence="8 9">
    <name type="scientific">Sebaldella termitidis (strain ATCC 33386 / NCTC 11300)</name>
    <dbReference type="NCBI Taxonomy" id="526218"/>
    <lineage>
        <taxon>Bacteria</taxon>
        <taxon>Fusobacteriati</taxon>
        <taxon>Fusobacteriota</taxon>
        <taxon>Fusobacteriia</taxon>
        <taxon>Fusobacteriales</taxon>
        <taxon>Leptotrichiaceae</taxon>
        <taxon>Sebaldella</taxon>
    </lineage>
</organism>
<dbReference type="Gene3D" id="3.30.1180.20">
    <property type="entry name" value="Dihydroxyacetone kinase, domain 2"/>
    <property type="match status" value="1"/>
</dbReference>
<dbReference type="EC" id="2.7.1.121" evidence="3"/>
<dbReference type="InterPro" id="IPR004006">
    <property type="entry name" value="DhaK_dom"/>
</dbReference>
<dbReference type="Gene3D" id="3.40.50.10440">
    <property type="entry name" value="Dihydroxyacetone kinase, domain 1"/>
    <property type="match status" value="1"/>
</dbReference>
<dbReference type="PROSITE" id="PS51481">
    <property type="entry name" value="DHAK"/>
    <property type="match status" value="1"/>
</dbReference>
<evidence type="ECO:0000313" key="9">
    <source>
        <dbReference type="Proteomes" id="UP000000845"/>
    </source>
</evidence>
<proteinExistence type="predicted"/>
<sequence length="329" mass="36108">MKKLINKTENIVREMLEGLAEAYPDILEKLPDFNIIKRKTVSSKVNLVSGGGSGHEPAHAGYVGYGMLDAAVAGEVFTSPTPDQVLEGIKAVKSEKGVLLIIKNYSGDIMNFEMAADMAEMEDIKVEKVVVNDDIAMEDSTYTIGRRGVAGTVLVHKISGAAAEDGLELDEVKRIAEKTIKNVKTLGMSLGPCTVPASGKESFHLEDDEIEMGLGIHGEPGIHKGKLKTADEHVEYMMEKLLSEQKFSENEKTAVLINGLGATPLMELYIINRKVSEILKNKKIEISETIVGNYMTSLEMPGFSITLLKLDEELEKYLKFKARTPAYKN</sequence>
<dbReference type="FunFam" id="3.30.1180.20:FF:000002">
    <property type="entry name" value="Dihydroxyacetone kinase subunit DhaK"/>
    <property type="match status" value="1"/>
</dbReference>
<keyword evidence="6" id="KW-0319">Glycerol metabolism</keyword>
<dbReference type="GO" id="GO:0005829">
    <property type="term" value="C:cytosol"/>
    <property type="evidence" value="ECO:0007669"/>
    <property type="project" value="TreeGrafter"/>
</dbReference>
<comment type="catalytic activity">
    <reaction evidence="1">
        <text>dihydroxyacetone + phosphoenolpyruvate = dihydroxyacetone phosphate + pyruvate</text>
        <dbReference type="Rhea" id="RHEA:18381"/>
        <dbReference type="ChEBI" id="CHEBI:15361"/>
        <dbReference type="ChEBI" id="CHEBI:16016"/>
        <dbReference type="ChEBI" id="CHEBI:57642"/>
        <dbReference type="ChEBI" id="CHEBI:58702"/>
        <dbReference type="EC" id="2.7.1.121"/>
    </reaction>
</comment>
<reference evidence="8 9" key="2">
    <citation type="journal article" date="2010" name="Stand. Genomic Sci.">
        <title>Complete genome sequence of Sebaldella termitidis type strain (NCTC 11300).</title>
        <authorList>
            <person name="Harmon-Smith M."/>
            <person name="Celia L."/>
            <person name="Chertkov O."/>
            <person name="Lapidus A."/>
            <person name="Copeland A."/>
            <person name="Glavina Del Rio T."/>
            <person name="Nolan M."/>
            <person name="Lucas S."/>
            <person name="Tice H."/>
            <person name="Cheng J.F."/>
            <person name="Han C."/>
            <person name="Detter J.C."/>
            <person name="Bruce D."/>
            <person name="Goodwin L."/>
            <person name="Pitluck S."/>
            <person name="Pati A."/>
            <person name="Liolios K."/>
            <person name="Ivanova N."/>
            <person name="Mavromatis K."/>
            <person name="Mikhailova N."/>
            <person name="Chen A."/>
            <person name="Palaniappan K."/>
            <person name="Land M."/>
            <person name="Hauser L."/>
            <person name="Chang Y.J."/>
            <person name="Jeffries C.D."/>
            <person name="Brettin T."/>
            <person name="Goker M."/>
            <person name="Beck B."/>
            <person name="Bristow J."/>
            <person name="Eisen J.A."/>
            <person name="Markowitz V."/>
            <person name="Hugenholtz P."/>
            <person name="Kyrpides N.C."/>
            <person name="Klenk H.P."/>
            <person name="Chen F."/>
        </authorList>
    </citation>
    <scope>NUCLEOTIDE SEQUENCE [LARGE SCALE GENOMIC DNA]</scope>
    <source>
        <strain evidence="9">ATCC 33386 / NCTC 11300</strain>
    </source>
</reference>
<keyword evidence="9" id="KW-1185">Reference proteome</keyword>
<dbReference type="HOGENOM" id="CLU_017054_0_0_0"/>
<dbReference type="FunFam" id="3.40.50.10440:FF:000001">
    <property type="entry name" value="Dihydroxyacetone kinase, DhaK subunit"/>
    <property type="match status" value="1"/>
</dbReference>
<evidence type="ECO:0000256" key="4">
    <source>
        <dbReference type="ARBA" id="ARBA00022679"/>
    </source>
</evidence>
<dbReference type="Proteomes" id="UP000000845">
    <property type="component" value="Chromosome"/>
</dbReference>
<dbReference type="EMBL" id="CP001739">
    <property type="protein sequence ID" value="ACZ08911.1"/>
    <property type="molecule type" value="Genomic_DNA"/>
</dbReference>
<name>D1AJM3_SEBTE</name>
<dbReference type="PANTHER" id="PTHR28629">
    <property type="entry name" value="TRIOKINASE/FMN CYCLASE"/>
    <property type="match status" value="1"/>
</dbReference>
<dbReference type="NCBIfam" id="TIGR02363">
    <property type="entry name" value="dhaK1"/>
    <property type="match status" value="1"/>
</dbReference>
<evidence type="ECO:0000256" key="3">
    <source>
        <dbReference type="ARBA" id="ARBA00012095"/>
    </source>
</evidence>
<dbReference type="RefSeq" id="WP_012861505.1">
    <property type="nucleotide sequence ID" value="NC_013517.1"/>
</dbReference>
<feature type="domain" description="DhaK" evidence="7">
    <location>
        <begin position="7"/>
        <end position="327"/>
    </location>
</feature>
<dbReference type="InterPro" id="IPR050861">
    <property type="entry name" value="Dihydroxyacetone_Kinase"/>
</dbReference>
<keyword evidence="5 8" id="KW-0418">Kinase</keyword>
<dbReference type="SUPFAM" id="SSF82549">
    <property type="entry name" value="DAK1/DegV-like"/>
    <property type="match status" value="1"/>
</dbReference>
<dbReference type="GO" id="GO:0019563">
    <property type="term" value="P:glycerol catabolic process"/>
    <property type="evidence" value="ECO:0007669"/>
    <property type="project" value="TreeGrafter"/>
</dbReference>
<dbReference type="AlphaFoldDB" id="D1AJM3"/>
<dbReference type="PANTHER" id="PTHR28629:SF4">
    <property type="entry name" value="TRIOKINASE_FMN CYCLASE"/>
    <property type="match status" value="1"/>
</dbReference>
<dbReference type="STRING" id="526218.Sterm_2056"/>
<dbReference type="eggNOG" id="COG2376">
    <property type="taxonomic scope" value="Bacteria"/>
</dbReference>
<protein>
    <recommendedName>
        <fullName evidence="3">phosphoenolpyruvate--glycerone phosphotransferase</fullName>
        <ecNumber evidence="3">2.7.1.121</ecNumber>
    </recommendedName>
</protein>
<accession>D1AJM3</accession>
<evidence type="ECO:0000313" key="8">
    <source>
        <dbReference type="EMBL" id="ACZ08911.1"/>
    </source>
</evidence>
<evidence type="ECO:0000256" key="6">
    <source>
        <dbReference type="ARBA" id="ARBA00022798"/>
    </source>
</evidence>